<protein>
    <submittedName>
        <fullName evidence="3">YigZ family protein</fullName>
    </submittedName>
</protein>
<organism evidence="3 4">
    <name type="scientific">Rothia amarae</name>
    <dbReference type="NCBI Taxonomy" id="169480"/>
    <lineage>
        <taxon>Bacteria</taxon>
        <taxon>Bacillati</taxon>
        <taxon>Actinomycetota</taxon>
        <taxon>Actinomycetes</taxon>
        <taxon>Micrococcales</taxon>
        <taxon>Micrococcaceae</taxon>
        <taxon>Rothia</taxon>
    </lineage>
</organism>
<dbReference type="RefSeq" id="WP_190616611.1">
    <property type="nucleotide sequence ID" value="NZ_CP061538.1"/>
</dbReference>
<sequence length="234" mass="25669">MNTDHETRATSYAVLTQWEPVQSLLEIKRSEFIAFAQRVESEADARAFIESLRKQYHDARHVCSAFVIGADRDIQRSSDDGEPAGTAGIPMLQAVLARRTDPDSEASSTNLSDICVVVVRYFGGIKLGAGGLVRAYTDAVVQVLDEATTTQRRRLRAGEVKLPHAEAGKFENEVRSLGFTIISVDYFASHAVVTLGVFDSPATRNEAKTKVAELTMGKGEISWGETSWVDEVMN</sequence>
<dbReference type="InterPro" id="IPR001498">
    <property type="entry name" value="Impact_N"/>
</dbReference>
<dbReference type="Proteomes" id="UP000516421">
    <property type="component" value="Chromosome"/>
</dbReference>
<dbReference type="AlphaFoldDB" id="A0A7H2BHF1"/>
<feature type="domain" description="Impact N-terminal" evidence="2">
    <location>
        <begin position="28"/>
        <end position="144"/>
    </location>
</feature>
<dbReference type="NCBIfam" id="TIGR00257">
    <property type="entry name" value="IMPACT_YIGZ"/>
    <property type="match status" value="1"/>
</dbReference>
<evidence type="ECO:0000259" key="2">
    <source>
        <dbReference type="Pfam" id="PF01205"/>
    </source>
</evidence>
<proteinExistence type="inferred from homology"/>
<dbReference type="GO" id="GO:0006446">
    <property type="term" value="P:regulation of translational initiation"/>
    <property type="evidence" value="ECO:0007669"/>
    <property type="project" value="TreeGrafter"/>
</dbReference>
<dbReference type="PANTHER" id="PTHR16301">
    <property type="entry name" value="IMPACT-RELATED"/>
    <property type="match status" value="1"/>
</dbReference>
<evidence type="ECO:0000313" key="4">
    <source>
        <dbReference type="Proteomes" id="UP000516421"/>
    </source>
</evidence>
<dbReference type="InterPro" id="IPR036956">
    <property type="entry name" value="Impact_N_sf"/>
</dbReference>
<dbReference type="InterPro" id="IPR020568">
    <property type="entry name" value="Ribosomal_Su5_D2-typ_SF"/>
</dbReference>
<dbReference type="KEGG" id="rama:IDM48_06615"/>
<dbReference type="InterPro" id="IPR015796">
    <property type="entry name" value="Impact_YigZ-like"/>
</dbReference>
<dbReference type="EMBL" id="CP061538">
    <property type="protein sequence ID" value="QNV39097.1"/>
    <property type="molecule type" value="Genomic_DNA"/>
</dbReference>
<keyword evidence="4" id="KW-1185">Reference proteome</keyword>
<dbReference type="InterPro" id="IPR023582">
    <property type="entry name" value="Impact"/>
</dbReference>
<dbReference type="PANTHER" id="PTHR16301:SF20">
    <property type="entry name" value="IMPACT FAMILY MEMBER YIGZ"/>
    <property type="match status" value="1"/>
</dbReference>
<name>A0A7H2BHF1_9MICC</name>
<dbReference type="Pfam" id="PF01205">
    <property type="entry name" value="Impact_N"/>
    <property type="match status" value="1"/>
</dbReference>
<reference evidence="3 4" key="1">
    <citation type="submission" date="2020-09" db="EMBL/GenBank/DDBJ databases">
        <title>Investigation of environmental microbe.</title>
        <authorList>
            <person name="Ou Y."/>
            <person name="Kang Q."/>
        </authorList>
    </citation>
    <scope>NUCLEOTIDE SEQUENCE [LARGE SCALE GENOMIC DNA]</scope>
    <source>
        <strain evidence="3 4">KJZ-9</strain>
    </source>
</reference>
<accession>A0A7H2BHF1</accession>
<evidence type="ECO:0000256" key="1">
    <source>
        <dbReference type="ARBA" id="ARBA00007665"/>
    </source>
</evidence>
<dbReference type="GO" id="GO:0005737">
    <property type="term" value="C:cytoplasm"/>
    <property type="evidence" value="ECO:0007669"/>
    <property type="project" value="TreeGrafter"/>
</dbReference>
<comment type="similarity">
    <text evidence="1">Belongs to the IMPACT family.</text>
</comment>
<dbReference type="SUPFAM" id="SSF54211">
    <property type="entry name" value="Ribosomal protein S5 domain 2-like"/>
    <property type="match status" value="1"/>
</dbReference>
<dbReference type="Gene3D" id="3.30.230.30">
    <property type="entry name" value="Impact, N-terminal domain"/>
    <property type="match status" value="1"/>
</dbReference>
<evidence type="ECO:0000313" key="3">
    <source>
        <dbReference type="EMBL" id="QNV39097.1"/>
    </source>
</evidence>
<gene>
    <name evidence="3" type="ORF">IDM48_06615</name>
</gene>